<evidence type="ECO:0000256" key="2">
    <source>
        <dbReference type="ARBA" id="ARBA00029447"/>
    </source>
</evidence>
<evidence type="ECO:0000259" key="6">
    <source>
        <dbReference type="PROSITE" id="PS50885"/>
    </source>
</evidence>
<gene>
    <name evidence="7" type="ORF">EAH89_00910</name>
</gene>
<dbReference type="SMART" id="SM00304">
    <property type="entry name" value="HAMP"/>
    <property type="match status" value="1"/>
</dbReference>
<keyword evidence="4" id="KW-1133">Transmembrane helix</keyword>
<keyword evidence="4" id="KW-0812">Transmembrane</keyword>
<dbReference type="PROSITE" id="PS50885">
    <property type="entry name" value="HAMP"/>
    <property type="match status" value="1"/>
</dbReference>
<dbReference type="Pfam" id="PF07238">
    <property type="entry name" value="PilZ"/>
    <property type="match status" value="1"/>
</dbReference>
<dbReference type="Proteomes" id="UP000317078">
    <property type="component" value="Unassembled WGS sequence"/>
</dbReference>
<dbReference type="CDD" id="cd06225">
    <property type="entry name" value="HAMP"/>
    <property type="match status" value="1"/>
</dbReference>
<dbReference type="SUPFAM" id="SSF58104">
    <property type="entry name" value="Methyl-accepting chemotaxis protein (MCP) signaling domain"/>
    <property type="match status" value="1"/>
</dbReference>
<keyword evidence="8" id="KW-1185">Reference proteome</keyword>
<protein>
    <submittedName>
        <fullName evidence="7">HAMP domain-containing protein</fullName>
    </submittedName>
</protein>
<evidence type="ECO:0000256" key="1">
    <source>
        <dbReference type="ARBA" id="ARBA00023224"/>
    </source>
</evidence>
<dbReference type="AlphaFoldDB" id="A0A502GH07"/>
<dbReference type="GO" id="GO:0007165">
    <property type="term" value="P:signal transduction"/>
    <property type="evidence" value="ECO:0007669"/>
    <property type="project" value="UniProtKB-KW"/>
</dbReference>
<dbReference type="InterPro" id="IPR004089">
    <property type="entry name" value="MCPsignal_dom"/>
</dbReference>
<sequence>MRSASLNIRGRIVLLLLLFGLTPAALLGGAYLWERSSLRAVSLSRLADAAATLSDTIDRNLFERYGDVQAFGLNTAAHEPGNWRRPSADNPLVRVMDQYVAAYGVYKLSLLVSPSGEVLAVNSRDAAGAPIASEGLYARSFADAAWLGRTLREEFLVGPEGLTGTVVEAPARSAEIAAAFPGEDGYSIVFAAPVRNLAGELIGVWANFADFGLVESIVSDFQARLVASGMPRAEVTILDPSGAVIVDHDPASRPGAYARDFGVIGRLNLVEEGVPAAREAVAGGNGGAMIALHLRKGIDQAVGYARSKGAMGFAGLGWSALVRVPTAEAFAALDHVERKGMVLLLAAVLGIVPLGFWIGAGFARPVVQLAASMRRIVAGEATAAIPGEGRSDEIGGMAAALAVLRNHMTEAAALRERQAADQEAAEEAKRGALQGMASRVEAETGAAVEAIGQRAAMMADEADSMARMAETVAERSATVAAAAREALENTETVAAATEEMSASVREISSQIATASAVALRAVEQGRASEEVIRGLSASASRVSEVLVLIADIASRTHLLALNATIEASRVGEAGRGFAVVAAEVKSLAAQTAKATEEIGQSVGEISAATGEAVRTVQEIARGVDEISAMSTAVAAAVEQQSAATNEIARSVAGAAGAAREVAVQIGHVSSATADAGHRAGQVREAAAQARIEIESMRGTLVRVVRTSTPEVNRRSAPRFDMPCEAVLGSAGKEHPVKLVDISAGGARVTGGPGLAPGARATLRVPFLAFPLAASIIGAGGPGETRLRLALDEQEERKLAAALPALERSRPARAA</sequence>
<dbReference type="SMART" id="SM00283">
    <property type="entry name" value="MA"/>
    <property type="match status" value="1"/>
</dbReference>
<dbReference type="Gene3D" id="6.10.340.10">
    <property type="match status" value="1"/>
</dbReference>
<dbReference type="GO" id="GO:0035438">
    <property type="term" value="F:cyclic-di-GMP binding"/>
    <property type="evidence" value="ECO:0007669"/>
    <property type="project" value="InterPro"/>
</dbReference>
<proteinExistence type="inferred from homology"/>
<dbReference type="PANTHER" id="PTHR32089:SF112">
    <property type="entry name" value="LYSOZYME-LIKE PROTEIN-RELATED"/>
    <property type="match status" value="1"/>
</dbReference>
<dbReference type="Pfam" id="PF00015">
    <property type="entry name" value="MCPsignal"/>
    <property type="match status" value="1"/>
</dbReference>
<evidence type="ECO:0000259" key="5">
    <source>
        <dbReference type="PROSITE" id="PS50111"/>
    </source>
</evidence>
<evidence type="ECO:0000256" key="4">
    <source>
        <dbReference type="SAM" id="Phobius"/>
    </source>
</evidence>
<comment type="caution">
    <text evidence="7">The sequence shown here is derived from an EMBL/GenBank/DDBJ whole genome shotgun (WGS) entry which is preliminary data.</text>
</comment>
<feature type="domain" description="Methyl-accepting transducer" evidence="5">
    <location>
        <begin position="461"/>
        <end position="676"/>
    </location>
</feature>
<dbReference type="Gene3D" id="1.10.287.950">
    <property type="entry name" value="Methyl-accepting chemotaxis protein"/>
    <property type="match status" value="1"/>
</dbReference>
<dbReference type="OrthoDB" id="7295762at2"/>
<dbReference type="PANTHER" id="PTHR32089">
    <property type="entry name" value="METHYL-ACCEPTING CHEMOTAXIS PROTEIN MCPB"/>
    <property type="match status" value="1"/>
</dbReference>
<organism evidence="7 8">
    <name type="scientific">Muricoccus nepalensis</name>
    <dbReference type="NCBI Taxonomy" id="1854500"/>
    <lineage>
        <taxon>Bacteria</taxon>
        <taxon>Pseudomonadati</taxon>
        <taxon>Pseudomonadota</taxon>
        <taxon>Alphaproteobacteria</taxon>
        <taxon>Acetobacterales</taxon>
        <taxon>Roseomonadaceae</taxon>
        <taxon>Muricoccus</taxon>
    </lineage>
</organism>
<dbReference type="EMBL" id="RCZP01000001">
    <property type="protein sequence ID" value="TPG61154.1"/>
    <property type="molecule type" value="Genomic_DNA"/>
</dbReference>
<dbReference type="RefSeq" id="WP_140880883.1">
    <property type="nucleotide sequence ID" value="NZ_RCZP01000001.1"/>
</dbReference>
<dbReference type="GO" id="GO:0016020">
    <property type="term" value="C:membrane"/>
    <property type="evidence" value="ECO:0007669"/>
    <property type="project" value="InterPro"/>
</dbReference>
<accession>A0A502GH07</accession>
<name>A0A502GH07_9PROT</name>
<dbReference type="InterPro" id="IPR009875">
    <property type="entry name" value="PilZ_domain"/>
</dbReference>
<feature type="transmembrane region" description="Helical" evidence="4">
    <location>
        <begin position="12"/>
        <end position="33"/>
    </location>
</feature>
<dbReference type="PROSITE" id="PS50111">
    <property type="entry name" value="CHEMOTAXIS_TRANSDUC_2"/>
    <property type="match status" value="1"/>
</dbReference>
<keyword evidence="4" id="KW-0472">Membrane</keyword>
<dbReference type="SUPFAM" id="SSF141371">
    <property type="entry name" value="PilZ domain-like"/>
    <property type="match status" value="1"/>
</dbReference>
<evidence type="ECO:0000256" key="3">
    <source>
        <dbReference type="PROSITE-ProRule" id="PRU00284"/>
    </source>
</evidence>
<comment type="similarity">
    <text evidence="2">Belongs to the methyl-accepting chemotaxis (MCP) protein family.</text>
</comment>
<dbReference type="InterPro" id="IPR003660">
    <property type="entry name" value="HAMP_dom"/>
</dbReference>
<keyword evidence="1 3" id="KW-0807">Transducer</keyword>
<evidence type="ECO:0000313" key="8">
    <source>
        <dbReference type="Proteomes" id="UP000317078"/>
    </source>
</evidence>
<feature type="domain" description="HAMP" evidence="6">
    <location>
        <begin position="360"/>
        <end position="413"/>
    </location>
</feature>
<reference evidence="7 8" key="1">
    <citation type="journal article" date="2019" name="Environ. Microbiol.">
        <title>Species interactions and distinct microbial communities in high Arctic permafrost affected cryosols are associated with the CH4 and CO2 gas fluxes.</title>
        <authorList>
            <person name="Altshuler I."/>
            <person name="Hamel J."/>
            <person name="Turney S."/>
            <person name="Magnuson E."/>
            <person name="Levesque R."/>
            <person name="Greer C."/>
            <person name="Whyte L.G."/>
        </authorList>
    </citation>
    <scope>NUCLEOTIDE SEQUENCE [LARGE SCALE GENOMIC DNA]</scope>
    <source>
        <strain evidence="7 8">S9.3B</strain>
    </source>
</reference>
<evidence type="ECO:0000313" key="7">
    <source>
        <dbReference type="EMBL" id="TPG61154.1"/>
    </source>
</evidence>